<keyword evidence="4" id="KW-1185">Reference proteome</keyword>
<accession>A0AAD1UAE4</accession>
<feature type="region of interest" description="Disordered" evidence="1">
    <location>
        <begin position="1870"/>
        <end position="1898"/>
    </location>
</feature>
<dbReference type="EMBL" id="CAMPGE010002831">
    <property type="protein sequence ID" value="CAI2361643.1"/>
    <property type="molecule type" value="Genomic_DNA"/>
</dbReference>
<dbReference type="PANTHER" id="PTHR11319">
    <property type="entry name" value="G PROTEIN-COUPLED RECEPTOR-RELATED"/>
    <property type="match status" value="1"/>
</dbReference>
<feature type="transmembrane region" description="Helical" evidence="2">
    <location>
        <begin position="1589"/>
        <end position="1613"/>
    </location>
</feature>
<feature type="transmembrane region" description="Helical" evidence="2">
    <location>
        <begin position="1754"/>
        <end position="1775"/>
    </location>
</feature>
<feature type="transmembrane region" description="Helical" evidence="2">
    <location>
        <begin position="1721"/>
        <end position="1742"/>
    </location>
</feature>
<organism evidence="3 4">
    <name type="scientific">Euplotes crassus</name>
    <dbReference type="NCBI Taxonomy" id="5936"/>
    <lineage>
        <taxon>Eukaryota</taxon>
        <taxon>Sar</taxon>
        <taxon>Alveolata</taxon>
        <taxon>Ciliophora</taxon>
        <taxon>Intramacronucleata</taxon>
        <taxon>Spirotrichea</taxon>
        <taxon>Hypotrichia</taxon>
        <taxon>Euplotida</taxon>
        <taxon>Euplotidae</taxon>
        <taxon>Moneuplotes</taxon>
    </lineage>
</organism>
<feature type="compositionally biased region" description="Basic residues" evidence="1">
    <location>
        <begin position="1870"/>
        <end position="1891"/>
    </location>
</feature>
<feature type="transmembrane region" description="Helical" evidence="2">
    <location>
        <begin position="1538"/>
        <end position="1568"/>
    </location>
</feature>
<keyword evidence="2" id="KW-0472">Membrane</keyword>
<feature type="transmembrane region" description="Helical" evidence="2">
    <location>
        <begin position="1638"/>
        <end position="1665"/>
    </location>
</feature>
<evidence type="ECO:0000313" key="4">
    <source>
        <dbReference type="Proteomes" id="UP001295684"/>
    </source>
</evidence>
<comment type="caution">
    <text evidence="3">The sequence shown here is derived from an EMBL/GenBank/DDBJ whole genome shotgun (WGS) entry which is preliminary data.</text>
</comment>
<evidence type="ECO:0000256" key="1">
    <source>
        <dbReference type="SAM" id="MobiDB-lite"/>
    </source>
</evidence>
<reference evidence="3" key="1">
    <citation type="submission" date="2023-07" db="EMBL/GenBank/DDBJ databases">
        <authorList>
            <consortium name="AG Swart"/>
            <person name="Singh M."/>
            <person name="Singh A."/>
            <person name="Seah K."/>
            <person name="Emmerich C."/>
        </authorList>
    </citation>
    <scope>NUCLEOTIDE SEQUENCE</scope>
    <source>
        <strain evidence="3">DP1</strain>
    </source>
</reference>
<dbReference type="InterPro" id="IPR011050">
    <property type="entry name" value="Pectin_lyase_fold/virulence"/>
</dbReference>
<dbReference type="PANTHER" id="PTHR11319:SF35">
    <property type="entry name" value="OUTER MEMBRANE PROTEIN PMPC-RELATED"/>
    <property type="match status" value="1"/>
</dbReference>
<sequence length="1898" mass="215307">MTCVEECDTDSQILIQNLQLQNIQVCRDFEYFVNANSESPVELGTQEHPYKDIESAMVEILNFHSHNPRNVTVNVMEATTVYANSATYIVNMTHVQIQAYNDADTEIGLARMVGIYNSSKIVNPATPTKFNILVHKHELVNQMIFDNPEFDSDDKIGLQVVNAVFKPFHSGLLIKNFRITTDYDDPATAHAIFEPYRIDRRTVGMINCDMRMQGSVMRAMTTAFNWHMENIIQETQYLYRFSLTRLRCGDDRTDMGTQLYFKNFTSINSGGRPTYLQPKESFMRNYVSNNVHFEDCFFDGYVGHISTLSQYIFYTEHNNCEIDDDNKWNFTNIHMTTSKNEEGKNPSFDNAIRLVFVRPKNAESILAIHMTNVTFSNGHTIAVGQILSSRNTLTTYTLKDIKFFNCEGNVLRVMGPRAEIDGLLIENHTLTSLSRFMISIISANETSIKNLEIKNFTDESVFTDPLIQLTQYKTSDITLNNISIQDSMFQNKRALFGLSGSPESILDVDTLTFSNIDLYGDISLIEYTVFKQVTIQNIHCLRTHSLKEGFPSYLINNDYSRDGSAPNNTQIFQNIVVEESTVPILLISKPDSLTNSTQSLQVSNVTYKNSESEFAFELIKVFKMSTIGSYSIIFEDITFRNLTFGKMSKLMYLQQQLQTPVTITNLNVFDIDFAGITVEAFKSNEVYNKTHVSITNMKVNNVDERSRSLFNLYKGAEVKITDSEFSFIGNYDRGAVLSAGKERTIATFRNCSFWNNTSIEGGVFDAESESIVKCYNCIFTNNFAITAGIVKVRADGMFEFYDSIIQNNFALSGAVAELFSSPLTSIFNGSTLIANYGVSKQKIMDSVISQNYIFQSFKDYLNDHSYLLEADSMFTCFKVANAKLSIVQTKLIDQQYVLYSISSRILLSFTNIENMSIESRLFRISESDLTIKNMTLSNLSCVNQAYEIFHLIKAYVEAESIVYSSSTCKLMSSGLSQVSLKELNSSSISLSNVPLITLQHSLDADLNNDGKEIQTSIKDSSFSNISIAGGNLILIKVSEVADISSSSFTQISSQIFKIERSKISNIENVTFSQSRECLLATRSFIDNIHNSRFEGCGNSSITNGGAIRLIDSNSKINQSVFTHNKAKIGASISVKCSFGQTCSNKFTNLVFENNTASIMGGGIYYNLVRPIMNNITNIHNTAGYGPDIASYAVKIVQRGTQNNKVYLNNVGSGLKHEETLYFDLVDEDGQVMALENAYTLKILANDTGMSAKGTVFDRFEHGQAELGNLIFIGKIGLKNITYKLTSASINSKIINEVLNNSEGEYNNIIDASFRYCKPGEIQTSDDQCQECKPTTFTLKENSTECTPCMDFATCEGKDEIKVHAGYWRRSINSSSIIECPNDKACLGGFHPDNEQGPAKCNTGYRGLLCTKCDIVKGIKYQPLSGFQCSKCPKPVLNAIRLIAFVVLAFLFLMLLIYINLRKKKESDVSILLRILTNYIQLIAAFLTFNIKMPTNVTGLFAFTSRVSSPDETFLSFDCFIADYEIRAFAPSNELFKMVLYIFFPIIIAAAIFALFCLIKIIHYSIWAIKHQCVNRNHRFESLFDLKRSMVVSMICIIFLFHPTLAVKSLAMFLCADVDEGDSRMKYHLEYQCYSVDHIKWICLVSIPTLIIWVIGVPCILLRILIQNRSKLGEPKMQRYLLMLYQGLKERKFYWEFINGLRKLAILCINSFMDRFSVNYKVLISVGKSSMLFIVSMLFFYYVQKHVMPYKSYEHNMIDLMSLTTATITIYAGIIFSLENEAYEGFKTFTWLVIVFSNVYFILSWVYLLMLSLGWKNPKFLWLITLVGCIICRRRVDKNEIKQSSITEQIPAVTTLKEATPKRRVFGRKSALKKIRKRKRNRKALYRKKSKREPKISKR</sequence>
<protein>
    <submittedName>
        <fullName evidence="3">Uncharacterized protein</fullName>
    </submittedName>
</protein>
<proteinExistence type="predicted"/>
<feature type="transmembrane region" description="Helical" evidence="2">
    <location>
        <begin position="1787"/>
        <end position="1807"/>
    </location>
</feature>
<evidence type="ECO:0000313" key="3">
    <source>
        <dbReference type="EMBL" id="CAI2361643.1"/>
    </source>
</evidence>
<dbReference type="Proteomes" id="UP001295684">
    <property type="component" value="Unassembled WGS sequence"/>
</dbReference>
<evidence type="ECO:0000256" key="2">
    <source>
        <dbReference type="SAM" id="Phobius"/>
    </source>
</evidence>
<gene>
    <name evidence="3" type="ORF">ECRASSUSDP1_LOCUS2955</name>
</gene>
<feature type="transmembrane region" description="Helical" evidence="2">
    <location>
        <begin position="1438"/>
        <end position="1458"/>
    </location>
</feature>
<keyword evidence="2" id="KW-0812">Transmembrane</keyword>
<dbReference type="SUPFAM" id="SSF51126">
    <property type="entry name" value="Pectin lyase-like"/>
    <property type="match status" value="4"/>
</dbReference>
<name>A0AAD1UAE4_EUPCR</name>
<keyword evidence="2" id="KW-1133">Transmembrane helix</keyword>